<keyword evidence="3" id="KW-0328">Glycosyltransferase</keyword>
<evidence type="ECO:0000259" key="10">
    <source>
        <dbReference type="PROSITE" id="PS50262"/>
    </source>
</evidence>
<dbReference type="InterPro" id="IPR017452">
    <property type="entry name" value="GPCR_Rhodpsn_7TM"/>
</dbReference>
<name>A0A8J7P2C5_ATRSP</name>
<dbReference type="InterPro" id="IPR056576">
    <property type="entry name" value="MGAT4_A/B/C_C"/>
</dbReference>
<dbReference type="SUPFAM" id="SSF81321">
    <property type="entry name" value="Family A G protein-coupled receptor-like"/>
    <property type="match status" value="1"/>
</dbReference>
<proteinExistence type="inferred from homology"/>
<dbReference type="GO" id="GO:0008375">
    <property type="term" value="F:acetylglucosaminyltransferase activity"/>
    <property type="evidence" value="ECO:0007669"/>
    <property type="project" value="TreeGrafter"/>
</dbReference>
<feature type="non-terminal residue" evidence="11">
    <location>
        <position position="809"/>
    </location>
</feature>
<dbReference type="Pfam" id="PF00001">
    <property type="entry name" value="7tm_1"/>
    <property type="match status" value="1"/>
</dbReference>
<evidence type="ECO:0000256" key="5">
    <source>
        <dbReference type="ARBA" id="ARBA00022692"/>
    </source>
</evidence>
<feature type="transmembrane region" description="Helical" evidence="9">
    <location>
        <begin position="90"/>
        <end position="113"/>
    </location>
</feature>
<dbReference type="CDD" id="cd14978">
    <property type="entry name" value="7tmA_FMRFamide_R-like"/>
    <property type="match status" value="1"/>
</dbReference>
<feature type="domain" description="G-protein coupled receptors family 1 profile" evidence="10">
    <location>
        <begin position="69"/>
        <end position="340"/>
    </location>
</feature>
<dbReference type="PANTHER" id="PTHR12062:SF11">
    <property type="entry name" value="ALPHA-1,3-MANNOSYL-GLYCOPROTEIN 4-BETA-N-ACETYLGLUCOSAMINYLTRANSFERASE-LIKE PROTEIN MGAT4E"/>
    <property type="match status" value="1"/>
</dbReference>
<dbReference type="InterPro" id="IPR000276">
    <property type="entry name" value="GPCR_Rhodpsn"/>
</dbReference>
<evidence type="ECO:0000256" key="7">
    <source>
        <dbReference type="ARBA" id="ARBA00023136"/>
    </source>
</evidence>
<dbReference type="PRINTS" id="PR00237">
    <property type="entry name" value="GPCRRHODOPSN"/>
</dbReference>
<keyword evidence="8" id="KW-0297">G-protein coupled receptor</keyword>
<keyword evidence="12" id="KW-1185">Reference proteome</keyword>
<comment type="similarity">
    <text evidence="8">Belongs to the G-protein coupled receptor 1 family.</text>
</comment>
<sequence>MTDQGHWMVMLQRVFYPVLAIVGIPCKYDDFCFCLLWLSQTDFLDFLRFYVQFCLLCHFLNDFSFLFSANVVTFLIFLKRNCMLSKSSTYYLMAISVADTLVLIFIVVLEITLKYHTVEPYWSWDPWCSLRDIFNYGAHNASTWLVVSFTVERFVAINTLSLKTKLCTPRCAIIVIITVYSCSHLFAIPYYWSNKSSFNASDHEMLWACVYNQEATDFYVHTLVWSQTVLVYILPFIIIFSLNGLTLRQIVHSNKVHNDPNLPHKCAIYFRSKKRKSMVLLITVSMSFALLSVTRFITQIILRTAFYGVNRNDYSIPINVAADIGTMLGLSNAAVNMYLYACTQSKFRRELVSCIKLTISSSLMPSGDFTLISRPPKEEEKRWAREIVSRQLNSEKNLQSFTELQNDSSPLNISYHFLAGFPVQKQKYLTVGLSSVKRKKGNYLLETLNSIFTQSSDEELKEMVVVVLLADFDKDWNIQVVKDISLRFPHHVLKGHLMVIHAPQEQYPHLEGLKRNFNDAPDRVYFRSKQNVDYAFLFNFCANLSHYYVMIEDDVLCSKNFFTSIKKFLTSRKDSFWVTLEFSKLGYIGKLYHSSDLPRLAQFLFLFYQEMPCDWLLGHFRALLAQKEVIRFRPSLFQHVGLYSSFQGTKNHLKDNDFEENPSDIPDNPPADIFTNITQFEKYTANKAYDNGEDYFWGKSPSPGSYFTIVLHKPAMLSRVLILSGSQDRMKDKLQSAEVEQGTKPVMLENRVECSHYIKLGDFVDGHFEKNNIEGSTNSPVSCLRIVVTKKQEDWVIIRRINLWIKKKT</sequence>
<evidence type="ECO:0000256" key="3">
    <source>
        <dbReference type="ARBA" id="ARBA00022676"/>
    </source>
</evidence>
<keyword evidence="8" id="KW-0807">Transducer</keyword>
<feature type="transmembrane region" description="Helical" evidence="9">
    <location>
        <begin position="50"/>
        <end position="78"/>
    </location>
</feature>
<keyword evidence="6 9" id="KW-1133">Transmembrane helix</keyword>
<feature type="transmembrane region" description="Helical" evidence="9">
    <location>
        <begin position="171"/>
        <end position="192"/>
    </location>
</feature>
<dbReference type="EMBL" id="JAAWVO010062913">
    <property type="protein sequence ID" value="MBN3323091.1"/>
    <property type="molecule type" value="Genomic_DNA"/>
</dbReference>
<comment type="pathway">
    <text evidence="2">Protein modification; protein glycosylation.</text>
</comment>
<comment type="subcellular location">
    <subcellularLocation>
        <location evidence="1">Membrane</location>
    </subcellularLocation>
</comment>
<organism evidence="11 12">
    <name type="scientific">Atractosteus spatula</name>
    <name type="common">Alligator gar</name>
    <name type="synonym">Lepisosteus spatula</name>
    <dbReference type="NCBI Taxonomy" id="7917"/>
    <lineage>
        <taxon>Eukaryota</taxon>
        <taxon>Metazoa</taxon>
        <taxon>Chordata</taxon>
        <taxon>Craniata</taxon>
        <taxon>Vertebrata</taxon>
        <taxon>Euteleostomi</taxon>
        <taxon>Actinopterygii</taxon>
        <taxon>Neopterygii</taxon>
        <taxon>Holostei</taxon>
        <taxon>Semionotiformes</taxon>
        <taxon>Lepisosteidae</taxon>
        <taxon>Atractosteus</taxon>
    </lineage>
</organism>
<accession>A0A8J7P2C5</accession>
<gene>
    <name evidence="11" type="primary">Mgat4c_1</name>
    <name evidence="11" type="ORF">GTO95_0001456</name>
</gene>
<dbReference type="GO" id="GO:0006487">
    <property type="term" value="P:protein N-linked glycosylation"/>
    <property type="evidence" value="ECO:0007669"/>
    <property type="project" value="TreeGrafter"/>
</dbReference>
<dbReference type="Pfam" id="PF23524">
    <property type="entry name" value="MGAT4A_C"/>
    <property type="match status" value="1"/>
</dbReference>
<feature type="non-terminal residue" evidence="11">
    <location>
        <position position="1"/>
    </location>
</feature>
<dbReference type="InterPro" id="IPR006759">
    <property type="entry name" value="Glyco_transf_54"/>
</dbReference>
<keyword evidence="5 8" id="KW-0812">Transmembrane</keyword>
<feature type="transmembrane region" description="Helical" evidence="9">
    <location>
        <begin position="279"/>
        <end position="302"/>
    </location>
</feature>
<dbReference type="InterPro" id="IPR057279">
    <property type="entry name" value="MGAT4"/>
</dbReference>
<dbReference type="PROSITE" id="PS00237">
    <property type="entry name" value="G_PROTEIN_RECEP_F1_1"/>
    <property type="match status" value="1"/>
</dbReference>
<dbReference type="GO" id="GO:0016020">
    <property type="term" value="C:membrane"/>
    <property type="evidence" value="ECO:0007669"/>
    <property type="project" value="UniProtKB-SubCell"/>
</dbReference>
<dbReference type="Proteomes" id="UP000736164">
    <property type="component" value="Unassembled WGS sequence"/>
</dbReference>
<feature type="transmembrane region" description="Helical" evidence="9">
    <location>
        <begin position="224"/>
        <end position="245"/>
    </location>
</feature>
<dbReference type="Gene3D" id="2.60.120.260">
    <property type="entry name" value="Galactose-binding domain-like"/>
    <property type="match status" value="1"/>
</dbReference>
<evidence type="ECO:0000313" key="11">
    <source>
        <dbReference type="EMBL" id="MBN3323091.1"/>
    </source>
</evidence>
<dbReference type="Pfam" id="PF04666">
    <property type="entry name" value="MGAT4_cons"/>
    <property type="match status" value="1"/>
</dbReference>
<evidence type="ECO:0000256" key="2">
    <source>
        <dbReference type="ARBA" id="ARBA00004922"/>
    </source>
</evidence>
<evidence type="ECO:0000256" key="1">
    <source>
        <dbReference type="ARBA" id="ARBA00004370"/>
    </source>
</evidence>
<evidence type="ECO:0000256" key="9">
    <source>
        <dbReference type="SAM" id="Phobius"/>
    </source>
</evidence>
<keyword evidence="7 9" id="KW-0472">Membrane</keyword>
<dbReference type="GO" id="GO:0004930">
    <property type="term" value="F:G protein-coupled receptor activity"/>
    <property type="evidence" value="ECO:0007669"/>
    <property type="project" value="UniProtKB-KW"/>
</dbReference>
<protein>
    <submittedName>
        <fullName evidence="11">MGT4C acetylglucosaminyltransferase</fullName>
    </submittedName>
</protein>
<dbReference type="Gene3D" id="1.20.1070.10">
    <property type="entry name" value="Rhodopsin 7-helix transmembrane proteins"/>
    <property type="match status" value="1"/>
</dbReference>
<evidence type="ECO:0000256" key="4">
    <source>
        <dbReference type="ARBA" id="ARBA00022679"/>
    </source>
</evidence>
<comment type="caution">
    <text evidence="11">The sequence shown here is derived from an EMBL/GenBank/DDBJ whole genome shotgun (WGS) entry which is preliminary data.</text>
</comment>
<dbReference type="PANTHER" id="PTHR12062">
    <property type="entry name" value="N-ACETYLGLUCOSAMINYLTRANSFERASE VI"/>
    <property type="match status" value="1"/>
</dbReference>
<evidence type="ECO:0000313" key="12">
    <source>
        <dbReference type="Proteomes" id="UP000736164"/>
    </source>
</evidence>
<keyword evidence="8" id="KW-0675">Receptor</keyword>
<keyword evidence="4" id="KW-0808">Transferase</keyword>
<evidence type="ECO:0000256" key="8">
    <source>
        <dbReference type="RuleBase" id="RU000688"/>
    </source>
</evidence>
<dbReference type="PROSITE" id="PS50262">
    <property type="entry name" value="G_PROTEIN_RECEP_F1_2"/>
    <property type="match status" value="1"/>
</dbReference>
<dbReference type="AlphaFoldDB" id="A0A8J7P2C5"/>
<evidence type="ECO:0000256" key="6">
    <source>
        <dbReference type="ARBA" id="ARBA00022989"/>
    </source>
</evidence>
<reference evidence="11" key="1">
    <citation type="journal article" date="2021" name="Cell">
        <title>Tracing the genetic footprints of vertebrate landing in non-teleost ray-finned fishes.</title>
        <authorList>
            <person name="Bi X."/>
            <person name="Wang K."/>
            <person name="Yang L."/>
            <person name="Pan H."/>
            <person name="Jiang H."/>
            <person name="Wei Q."/>
            <person name="Fang M."/>
            <person name="Yu H."/>
            <person name="Zhu C."/>
            <person name="Cai Y."/>
            <person name="He Y."/>
            <person name="Gan X."/>
            <person name="Zeng H."/>
            <person name="Yu D."/>
            <person name="Zhu Y."/>
            <person name="Jiang H."/>
            <person name="Qiu Q."/>
            <person name="Yang H."/>
            <person name="Zhang Y.E."/>
            <person name="Wang W."/>
            <person name="Zhu M."/>
            <person name="He S."/>
            <person name="Zhang G."/>
        </authorList>
    </citation>
    <scope>NUCLEOTIDE SEQUENCE</scope>
    <source>
        <strain evidence="11">Allg_001</strain>
    </source>
</reference>